<keyword evidence="4" id="KW-0687">Ribonucleoprotein</keyword>
<dbReference type="InterPro" id="IPR027534">
    <property type="entry name" value="Ribosomal_P1/P2"/>
</dbReference>
<evidence type="ECO:0000256" key="6">
    <source>
        <dbReference type="ARBA" id="ARBA00042918"/>
    </source>
</evidence>
<dbReference type="FunFam" id="1.10.10.1410:FF:000001">
    <property type="entry name" value="60S acidic ribosomal protein P1"/>
    <property type="match status" value="1"/>
</dbReference>
<dbReference type="InterPro" id="IPR038716">
    <property type="entry name" value="P1/P2_N_sf"/>
</dbReference>
<reference evidence="9" key="1">
    <citation type="submission" date="2017-02" db="UniProtKB">
        <authorList>
            <consortium name="WormBaseParasite"/>
        </authorList>
    </citation>
    <scope>IDENTIFICATION</scope>
</reference>
<comment type="similarity">
    <text evidence="2">Belongs to the eukaryotic ribosomal protein P1/P2 family.</text>
</comment>
<dbReference type="GO" id="GO:0022625">
    <property type="term" value="C:cytosolic large ribosomal subunit"/>
    <property type="evidence" value="ECO:0007669"/>
    <property type="project" value="TreeGrafter"/>
</dbReference>
<dbReference type="PANTHER" id="PTHR45696">
    <property type="entry name" value="60S ACIDIC RIBOSOMAL PROTEIN P1"/>
    <property type="match status" value="1"/>
</dbReference>
<feature type="region of interest" description="Disordered" evidence="7">
    <location>
        <begin position="86"/>
        <end position="111"/>
    </location>
</feature>
<evidence type="ECO:0000256" key="4">
    <source>
        <dbReference type="ARBA" id="ARBA00023274"/>
    </source>
</evidence>
<dbReference type="GO" id="GO:0002181">
    <property type="term" value="P:cytoplasmic translation"/>
    <property type="evidence" value="ECO:0007669"/>
    <property type="project" value="TreeGrafter"/>
</dbReference>
<sequence>MASTQELACVYAALILQDEDVSITADKIAALLKAANVTVEPFWPGLFAKALTGVDVAGLISSIGSGAGSAGAAPAAAAAPVADAAPAAAGKKKEEVKEESEDEDMGFGLFD</sequence>
<protein>
    <recommendedName>
        <fullName evidence="5">Large ribosomal subunit protein P1</fullName>
    </recommendedName>
    <alternativeName>
        <fullName evidence="6">60S acidic ribosomal protein P1</fullName>
    </alternativeName>
</protein>
<dbReference type="GO" id="GO:0003735">
    <property type="term" value="F:structural constituent of ribosome"/>
    <property type="evidence" value="ECO:0007669"/>
    <property type="project" value="InterPro"/>
</dbReference>
<dbReference type="Gene3D" id="1.10.10.1410">
    <property type="match status" value="1"/>
</dbReference>
<dbReference type="PANTHER" id="PTHR45696:SF10">
    <property type="entry name" value="LARGE RIBOSOMAL SUBUNIT PROTEIN P1"/>
    <property type="match status" value="1"/>
</dbReference>
<dbReference type="CDD" id="cd05831">
    <property type="entry name" value="Ribosomal_P1"/>
    <property type="match status" value="1"/>
</dbReference>
<evidence type="ECO:0000313" key="9">
    <source>
        <dbReference type="WBParaSite" id="PTRK_0000084100.1"/>
    </source>
</evidence>
<dbReference type="WBParaSite" id="PTRK_0000084100.1">
    <property type="protein sequence ID" value="PTRK_0000084100.1"/>
    <property type="gene ID" value="PTRK_0000084100"/>
</dbReference>
<dbReference type="GO" id="GO:0030295">
    <property type="term" value="F:protein kinase activator activity"/>
    <property type="evidence" value="ECO:0007669"/>
    <property type="project" value="TreeGrafter"/>
</dbReference>
<comment type="function">
    <text evidence="1">Plays an important role in the elongation step of protein synthesis.</text>
</comment>
<keyword evidence="8" id="KW-1185">Reference proteome</keyword>
<keyword evidence="3" id="KW-0689">Ribosomal protein</keyword>
<dbReference type="PRINTS" id="PR00456">
    <property type="entry name" value="RIBOSOMALP2"/>
</dbReference>
<dbReference type="Pfam" id="PF00428">
    <property type="entry name" value="Ribosomal_60s"/>
    <property type="match status" value="1"/>
</dbReference>
<evidence type="ECO:0000256" key="7">
    <source>
        <dbReference type="SAM" id="MobiDB-lite"/>
    </source>
</evidence>
<organism evidence="8 9">
    <name type="scientific">Parastrongyloides trichosuri</name>
    <name type="common">Possum-specific nematode worm</name>
    <dbReference type="NCBI Taxonomy" id="131310"/>
    <lineage>
        <taxon>Eukaryota</taxon>
        <taxon>Metazoa</taxon>
        <taxon>Ecdysozoa</taxon>
        <taxon>Nematoda</taxon>
        <taxon>Chromadorea</taxon>
        <taxon>Rhabditida</taxon>
        <taxon>Tylenchina</taxon>
        <taxon>Panagrolaimomorpha</taxon>
        <taxon>Strongyloidoidea</taxon>
        <taxon>Strongyloididae</taxon>
        <taxon>Parastrongyloides</taxon>
    </lineage>
</organism>
<dbReference type="STRING" id="131310.A0A0N4Z1U5"/>
<evidence type="ECO:0000256" key="3">
    <source>
        <dbReference type="ARBA" id="ARBA00022980"/>
    </source>
</evidence>
<evidence type="ECO:0000256" key="2">
    <source>
        <dbReference type="ARBA" id="ARBA00005436"/>
    </source>
</evidence>
<name>A0A0N4Z1U5_PARTI</name>
<dbReference type="GO" id="GO:0043021">
    <property type="term" value="F:ribonucleoprotein complex binding"/>
    <property type="evidence" value="ECO:0007669"/>
    <property type="project" value="TreeGrafter"/>
</dbReference>
<accession>A0A0N4Z1U5</accession>
<evidence type="ECO:0000256" key="5">
    <source>
        <dbReference type="ARBA" id="ARBA00041116"/>
    </source>
</evidence>
<dbReference type="Proteomes" id="UP000038045">
    <property type="component" value="Unplaced"/>
</dbReference>
<dbReference type="HAMAP" id="MF_01478">
    <property type="entry name" value="Ribosomal_L12_arch"/>
    <property type="match status" value="1"/>
</dbReference>
<proteinExistence type="inferred from homology"/>
<dbReference type="InterPro" id="IPR001859">
    <property type="entry name" value="Ribosomal_P1/P2_euk"/>
</dbReference>
<dbReference type="AlphaFoldDB" id="A0A0N4Z1U5"/>
<dbReference type="GO" id="GO:0006414">
    <property type="term" value="P:translational elongation"/>
    <property type="evidence" value="ECO:0007669"/>
    <property type="project" value="InterPro"/>
</dbReference>
<evidence type="ECO:0000256" key="1">
    <source>
        <dbReference type="ARBA" id="ARBA00003362"/>
    </source>
</evidence>
<evidence type="ECO:0000313" key="8">
    <source>
        <dbReference type="Proteomes" id="UP000038045"/>
    </source>
</evidence>